<evidence type="ECO:0000256" key="2">
    <source>
        <dbReference type="ARBA" id="ARBA00005186"/>
    </source>
</evidence>
<dbReference type="PANTHER" id="PTHR12558:SF13">
    <property type="entry name" value="CELL DIVISION CYCLE PROTEIN 27 HOMOLOG"/>
    <property type="match status" value="1"/>
</dbReference>
<evidence type="ECO:0000256" key="3">
    <source>
        <dbReference type="ARBA" id="ARBA00022729"/>
    </source>
</evidence>
<dbReference type="Pfam" id="PF13432">
    <property type="entry name" value="TPR_16"/>
    <property type="match status" value="1"/>
</dbReference>
<dbReference type="Pfam" id="PF05420">
    <property type="entry name" value="BCSC_C"/>
    <property type="match status" value="1"/>
</dbReference>
<evidence type="ECO:0000256" key="4">
    <source>
        <dbReference type="ARBA" id="ARBA00022737"/>
    </source>
</evidence>
<gene>
    <name evidence="10" type="primary">bcsC</name>
    <name evidence="10" type="ORF">NCTC11370_00906</name>
</gene>
<evidence type="ECO:0000313" key="11">
    <source>
        <dbReference type="Proteomes" id="UP000254554"/>
    </source>
</evidence>
<dbReference type="Pfam" id="PF14559">
    <property type="entry name" value="TPR_19"/>
    <property type="match status" value="1"/>
</dbReference>
<dbReference type="InterPro" id="IPR011990">
    <property type="entry name" value="TPR-like_helical_dom_sf"/>
</dbReference>
<feature type="repeat" description="TPR" evidence="7">
    <location>
        <begin position="199"/>
        <end position="232"/>
    </location>
</feature>
<dbReference type="SUPFAM" id="SSF48452">
    <property type="entry name" value="TPR-like"/>
    <property type="match status" value="3"/>
</dbReference>
<comment type="function">
    <text evidence="1">Required for maximal bacterial cellulose synthesis.</text>
</comment>
<dbReference type="Proteomes" id="UP000254554">
    <property type="component" value="Unassembled WGS sequence"/>
</dbReference>
<evidence type="ECO:0000313" key="10">
    <source>
        <dbReference type="EMBL" id="STO20847.1"/>
    </source>
</evidence>
<evidence type="ECO:0000256" key="1">
    <source>
        <dbReference type="ARBA" id="ARBA00003476"/>
    </source>
</evidence>
<feature type="repeat" description="TPR" evidence="7">
    <location>
        <begin position="309"/>
        <end position="342"/>
    </location>
</feature>
<evidence type="ECO:0000259" key="9">
    <source>
        <dbReference type="Pfam" id="PF05420"/>
    </source>
</evidence>
<evidence type="ECO:0000256" key="8">
    <source>
        <dbReference type="SAM" id="SignalP"/>
    </source>
</evidence>
<dbReference type="GeneID" id="93292477"/>
<feature type="repeat" description="TPR" evidence="7">
    <location>
        <begin position="233"/>
        <end position="266"/>
    </location>
</feature>
<dbReference type="InterPro" id="IPR019734">
    <property type="entry name" value="TPR_rpt"/>
</dbReference>
<dbReference type="EMBL" id="UGGT01000001">
    <property type="protein sequence ID" value="STO20847.1"/>
    <property type="molecule type" value="Genomic_DNA"/>
</dbReference>
<dbReference type="AlphaFoldDB" id="A0A377G7P6"/>
<protein>
    <submittedName>
        <fullName evidence="10">Cellulose synthase operon protein C</fullName>
    </submittedName>
</protein>
<dbReference type="GO" id="GO:0030244">
    <property type="term" value="P:cellulose biosynthetic process"/>
    <property type="evidence" value="ECO:0007669"/>
    <property type="project" value="UniProtKB-KW"/>
</dbReference>
<dbReference type="GO" id="GO:0019867">
    <property type="term" value="C:outer membrane"/>
    <property type="evidence" value="ECO:0007669"/>
    <property type="project" value="InterPro"/>
</dbReference>
<keyword evidence="4" id="KW-0677">Repeat</keyword>
<feature type="chain" id="PRO_5016647398" evidence="8">
    <location>
        <begin position="21"/>
        <end position="1003"/>
    </location>
</feature>
<keyword evidence="11" id="KW-1185">Reference proteome</keyword>
<dbReference type="PANTHER" id="PTHR12558">
    <property type="entry name" value="CELL DIVISION CYCLE 16,23,27"/>
    <property type="match status" value="1"/>
</dbReference>
<organism evidence="10 11">
    <name type="scientific">Fluoribacter dumoffii</name>
    <dbReference type="NCBI Taxonomy" id="463"/>
    <lineage>
        <taxon>Bacteria</taxon>
        <taxon>Pseudomonadati</taxon>
        <taxon>Pseudomonadota</taxon>
        <taxon>Gammaproteobacteria</taxon>
        <taxon>Legionellales</taxon>
        <taxon>Legionellaceae</taxon>
        <taxon>Fluoribacter</taxon>
    </lineage>
</organism>
<evidence type="ECO:0000256" key="6">
    <source>
        <dbReference type="ARBA" id="ARBA00022916"/>
    </source>
</evidence>
<evidence type="ECO:0000256" key="5">
    <source>
        <dbReference type="ARBA" id="ARBA00022803"/>
    </source>
</evidence>
<accession>A0A377G7P6</accession>
<dbReference type="STRING" id="1094715.GCA_000236165_01515"/>
<keyword evidence="3 8" id="KW-0732">Signal</keyword>
<dbReference type="RefSeq" id="WP_019349825.1">
    <property type="nucleotide sequence ID" value="NZ_UGGT01000001.1"/>
</dbReference>
<dbReference type="OrthoDB" id="174989at2"/>
<proteinExistence type="predicted"/>
<keyword evidence="5 7" id="KW-0802">TPR repeat</keyword>
<comment type="pathway">
    <text evidence="2">Glycan metabolism; bacterial cellulose biosynthesis.</text>
</comment>
<keyword evidence="6" id="KW-0135">Cellulose biosynthesis</keyword>
<dbReference type="Gene3D" id="1.25.40.10">
    <property type="entry name" value="Tetratricopeptide repeat domain"/>
    <property type="match status" value="3"/>
</dbReference>
<dbReference type="UniPathway" id="UPA00694"/>
<name>A0A377G7P6_9GAMM</name>
<dbReference type="InterPro" id="IPR008410">
    <property type="entry name" value="BCSC_C"/>
</dbReference>
<dbReference type="SMART" id="SM00028">
    <property type="entry name" value="TPR"/>
    <property type="match status" value="4"/>
</dbReference>
<sequence>MLKTRFGLVFLSLIALNTFADDFNPKKILLDQVIWGETYYRDDFVKNSLDRLQLIAPDDPEVLAARIRLAIRQKNLVLAKELLNELKQKAPGSDAYKQAQMSLLLTDPDARQKLQQARIMAMSGHIDLAKTQYDALFHGDFPTPELSSEYWRLVSYIPAQRQNAFNHLQILYNFLNSHKIYSDHDNQDNWAYGLKERLSGLWVANGDLAFRTGNMDVAKKRYQQAILLDSSNYFAWVGLGEVEFFRKNFIQAEKAYKQALVVSPGKSSAVYGLIGIYKRESLKKALDYIDSLPGDLKSKFTDLRLTLESSLFQEQAEQFENKNLWQQAITKYSQAYKLDPNDVWLVYHYAVALNHVGNFQKANELFQKLSSTQKNNPTQAYAYALFLSSIEKSQQALNQLQTIPQKQWDENMRQLAQRLITELILEHAQQLRDSGESKAAIDYLMHQTQTIPIKLTLAEWALNDGDFATALNYYQDVKALDPLNADANLGVIESLIALGNKKKAHQLLEEQQKINLIYNVNMQRRLANAWTSVGYPQKALTIFNRIKLESMNVPPSLDSSLIFRDAARLETQLRMPKLAKEDYKKAMVQSNITSIWPSSNDYYTYLTRNHLGDDWLKRSIRSDAALLYKQQETRVTVDQDYWRLAGTAGISDLRAQDTITQADWGYLNGRAYFRTDAVGLSAGSFTTDSDGLYFSDFGTCAIDGCSTGIAQRANGLSWDGGWQNPVWGFDIGETPIGFPVTNFIGGINYSGEFRHIGWTLTASQRPMTNSLLSFAGAVDPNTGVTWGGVVATGLTLSLSYDRGEANGFWASIVGSELTGENVPSNQRILLFDGYYHKFINEDNRRFILGLNNMVWHYDKNLYGFNLGQGGYYSPNFYLSFTTPIDYRKRTANWSYELGGTLIWSYATTKNLLDYPLPNAIPNFDPAENSIQTGGNSTGYGYSLLALVERRLGSHFMVGGFVNIQQSTDYTPSNLVFFLRYSLEGWQGDMDMPIIPLVPYSTFR</sequence>
<dbReference type="PROSITE" id="PS50005">
    <property type="entry name" value="TPR"/>
    <property type="match status" value="3"/>
</dbReference>
<reference evidence="10 11" key="1">
    <citation type="submission" date="2018-06" db="EMBL/GenBank/DDBJ databases">
        <authorList>
            <consortium name="Pathogen Informatics"/>
            <person name="Doyle S."/>
        </authorList>
    </citation>
    <scope>NUCLEOTIDE SEQUENCE [LARGE SCALE GENOMIC DNA]</scope>
    <source>
        <strain evidence="10 11">NCTC11370</strain>
    </source>
</reference>
<feature type="signal peptide" evidence="8">
    <location>
        <begin position="1"/>
        <end position="20"/>
    </location>
</feature>
<dbReference type="NCBIfam" id="NF008520">
    <property type="entry name" value="PRK11447.1"/>
    <property type="match status" value="1"/>
</dbReference>
<feature type="domain" description="Cellulose synthase operon C C-terminal" evidence="9">
    <location>
        <begin position="651"/>
        <end position="982"/>
    </location>
</feature>
<evidence type="ECO:0000256" key="7">
    <source>
        <dbReference type="PROSITE-ProRule" id="PRU00339"/>
    </source>
</evidence>